<sequence>MAESQKGYLQNNEIIPINTRINIENETFIFLRYINQGTFSNSYEIEDLFSNRKFAIKIHRIGHIYTDQGINEVKILENLKNNPYIVKMFAYFSFRNQFCIVQELLSNNLYDAIKSMDFRGFGHYYVKVIGRQLLEALQYLKSKGIVHSDLKPENICLENNPGRKLRVKLIDFGSSFLESGTGTCCVQSRFYRSPESIFGMKITTEADLWSFGCILYELIMGMPLFPGGDNYEQVLRYVKLIGMPSMNILRTGLKIDDFFHRSSSKWFLDLNIAGQKADYYLLYCNDTDFKSYLTPKKLEREIHHRTPSILDNCYLIDVLFRILKMEPLDRIPINKLLQHSYFANDESKIPMNNTQRLRPIRRKIVRPSSHMRPRHFNFDTI</sequence>
<evidence type="ECO:0000256" key="5">
    <source>
        <dbReference type="ARBA" id="ARBA00022777"/>
    </source>
</evidence>
<evidence type="ECO:0000256" key="3">
    <source>
        <dbReference type="ARBA" id="ARBA00022679"/>
    </source>
</evidence>
<comment type="caution">
    <text evidence="8">The sequence shown here is derived from an EMBL/GenBank/DDBJ whole genome shotgun (WGS) entry which is preliminary data.</text>
</comment>
<keyword evidence="9" id="KW-1185">Reference proteome</keyword>
<dbReference type="PROSITE" id="PS50011">
    <property type="entry name" value="PROTEIN_KINASE_DOM"/>
    <property type="match status" value="1"/>
</dbReference>
<dbReference type="SMART" id="SM00220">
    <property type="entry name" value="S_TKc"/>
    <property type="match status" value="1"/>
</dbReference>
<feature type="domain" description="Protein kinase" evidence="7">
    <location>
        <begin position="28"/>
        <end position="342"/>
    </location>
</feature>
<comment type="similarity">
    <text evidence="1">Belongs to the protein kinase superfamily. CMGC Ser/Thr protein kinase family. MNB/DYRK subfamily.</text>
</comment>
<dbReference type="EMBL" id="LGUB01000178">
    <property type="protein sequence ID" value="KRH93923.1"/>
    <property type="molecule type" value="Genomic_DNA"/>
</dbReference>
<organism evidence="8 9">
    <name type="scientific">Pseudoloma neurophilia</name>
    <dbReference type="NCBI Taxonomy" id="146866"/>
    <lineage>
        <taxon>Eukaryota</taxon>
        <taxon>Fungi</taxon>
        <taxon>Fungi incertae sedis</taxon>
        <taxon>Microsporidia</taxon>
        <taxon>Pseudoloma</taxon>
    </lineage>
</organism>
<dbReference type="InterPro" id="IPR011009">
    <property type="entry name" value="Kinase-like_dom_sf"/>
</dbReference>
<dbReference type="GO" id="GO:0005856">
    <property type="term" value="C:cytoskeleton"/>
    <property type="evidence" value="ECO:0007669"/>
    <property type="project" value="TreeGrafter"/>
</dbReference>
<dbReference type="PANTHER" id="PTHR24058:SF22">
    <property type="entry name" value="DUAL SPECIFICITY TYROSINE-PHOSPHORYLATION-REGULATED KINASE 4"/>
    <property type="match status" value="1"/>
</dbReference>
<reference evidence="8 9" key="1">
    <citation type="submission" date="2015-07" db="EMBL/GenBank/DDBJ databases">
        <title>The genome of Pseudoloma neurophilia, a relevant intracellular parasite of the zebrafish.</title>
        <authorList>
            <person name="Ndikumana S."/>
            <person name="Pelin A."/>
            <person name="Sanders J."/>
            <person name="Corradi N."/>
        </authorList>
    </citation>
    <scope>NUCLEOTIDE SEQUENCE [LARGE SCALE GENOMIC DNA]</scope>
    <source>
        <strain evidence="8 9">MK1</strain>
    </source>
</reference>
<evidence type="ECO:0000259" key="7">
    <source>
        <dbReference type="PROSITE" id="PS50011"/>
    </source>
</evidence>
<dbReference type="InterPro" id="IPR050494">
    <property type="entry name" value="Ser_Thr_dual-spec_kinase"/>
</dbReference>
<dbReference type="GO" id="GO:0005737">
    <property type="term" value="C:cytoplasm"/>
    <property type="evidence" value="ECO:0007669"/>
    <property type="project" value="TreeGrafter"/>
</dbReference>
<evidence type="ECO:0000256" key="2">
    <source>
        <dbReference type="ARBA" id="ARBA00022527"/>
    </source>
</evidence>
<dbReference type="SUPFAM" id="SSF56112">
    <property type="entry name" value="Protein kinase-like (PK-like)"/>
    <property type="match status" value="1"/>
</dbReference>
<keyword evidence="2" id="KW-0723">Serine/threonine-protein kinase</keyword>
<proteinExistence type="inferred from homology"/>
<dbReference type="OrthoDB" id="9332038at2759"/>
<evidence type="ECO:0000313" key="8">
    <source>
        <dbReference type="EMBL" id="KRH93923.1"/>
    </source>
</evidence>
<name>A0A0R0LX87_9MICR</name>
<keyword evidence="6" id="KW-0067">ATP-binding</keyword>
<gene>
    <name evidence="8" type="ORF">M153_4870003301</name>
</gene>
<dbReference type="Pfam" id="PF00069">
    <property type="entry name" value="Pkinase"/>
    <property type="match status" value="1"/>
</dbReference>
<dbReference type="GO" id="GO:0005524">
    <property type="term" value="F:ATP binding"/>
    <property type="evidence" value="ECO:0007669"/>
    <property type="project" value="UniProtKB-KW"/>
</dbReference>
<evidence type="ECO:0000256" key="6">
    <source>
        <dbReference type="ARBA" id="ARBA00022840"/>
    </source>
</evidence>
<dbReference type="GO" id="GO:0004674">
    <property type="term" value="F:protein serine/threonine kinase activity"/>
    <property type="evidence" value="ECO:0007669"/>
    <property type="project" value="UniProtKB-KW"/>
</dbReference>
<dbReference type="AlphaFoldDB" id="A0A0R0LX87"/>
<dbReference type="Gene3D" id="3.30.200.20">
    <property type="entry name" value="Phosphorylase Kinase, domain 1"/>
    <property type="match status" value="1"/>
</dbReference>
<dbReference type="InterPro" id="IPR008271">
    <property type="entry name" value="Ser/Thr_kinase_AS"/>
</dbReference>
<accession>A0A0R0LX87</accession>
<evidence type="ECO:0000256" key="4">
    <source>
        <dbReference type="ARBA" id="ARBA00022741"/>
    </source>
</evidence>
<dbReference type="VEuPathDB" id="MicrosporidiaDB:M153_4870003301"/>
<protein>
    <submittedName>
        <fullName evidence="8">Dual-specificity tyrosine-phosphorylation regulated kinase</fullName>
    </submittedName>
</protein>
<keyword evidence="3" id="KW-0808">Transferase</keyword>
<dbReference type="Gene3D" id="1.10.510.10">
    <property type="entry name" value="Transferase(Phosphotransferase) domain 1"/>
    <property type="match status" value="1"/>
</dbReference>
<keyword evidence="5 8" id="KW-0418">Kinase</keyword>
<evidence type="ECO:0000256" key="1">
    <source>
        <dbReference type="ARBA" id="ARBA00008867"/>
    </source>
</evidence>
<keyword evidence="4" id="KW-0547">Nucleotide-binding</keyword>
<dbReference type="PANTHER" id="PTHR24058">
    <property type="entry name" value="DUAL SPECIFICITY PROTEIN KINASE"/>
    <property type="match status" value="1"/>
</dbReference>
<evidence type="ECO:0000313" key="9">
    <source>
        <dbReference type="Proteomes" id="UP000051530"/>
    </source>
</evidence>
<dbReference type="Proteomes" id="UP000051530">
    <property type="component" value="Unassembled WGS sequence"/>
</dbReference>
<dbReference type="PROSITE" id="PS00108">
    <property type="entry name" value="PROTEIN_KINASE_ST"/>
    <property type="match status" value="1"/>
</dbReference>
<dbReference type="InterPro" id="IPR000719">
    <property type="entry name" value="Prot_kinase_dom"/>
</dbReference>